<feature type="region of interest" description="Disordered" evidence="9">
    <location>
        <begin position="358"/>
        <end position="386"/>
    </location>
</feature>
<accession>A0ABQ6LF13</accession>
<evidence type="ECO:0000256" key="4">
    <source>
        <dbReference type="ARBA" id="ARBA00022729"/>
    </source>
</evidence>
<organism evidence="12 13">
    <name type="scientific">Aspergillus oryzae var. brunneus</name>
    <dbReference type="NCBI Taxonomy" id="332754"/>
    <lineage>
        <taxon>Eukaryota</taxon>
        <taxon>Fungi</taxon>
        <taxon>Dikarya</taxon>
        <taxon>Ascomycota</taxon>
        <taxon>Pezizomycotina</taxon>
        <taxon>Eurotiomycetes</taxon>
        <taxon>Eurotiomycetidae</taxon>
        <taxon>Eurotiales</taxon>
        <taxon>Aspergillaceae</taxon>
        <taxon>Aspergillus</taxon>
        <taxon>Aspergillus subgen. Circumdati</taxon>
    </lineage>
</organism>
<dbReference type="PANTHER" id="PTHR12145:SF35">
    <property type="entry name" value="MANNAN ENDO-1,6-ALPHA-MANNOSIDASE"/>
    <property type="match status" value="1"/>
</dbReference>
<evidence type="ECO:0000256" key="2">
    <source>
        <dbReference type="ARBA" id="ARBA00009699"/>
    </source>
</evidence>
<evidence type="ECO:0000256" key="1">
    <source>
        <dbReference type="ARBA" id="ARBA00001452"/>
    </source>
</evidence>
<keyword evidence="13" id="KW-1185">Reference proteome</keyword>
<keyword evidence="4 11" id="KW-0732">Signal</keyword>
<evidence type="ECO:0000256" key="5">
    <source>
        <dbReference type="ARBA" id="ARBA00022801"/>
    </source>
</evidence>
<evidence type="ECO:0000256" key="3">
    <source>
        <dbReference type="ARBA" id="ARBA00012350"/>
    </source>
</evidence>
<keyword evidence="10" id="KW-0472">Membrane</keyword>
<evidence type="ECO:0000256" key="10">
    <source>
        <dbReference type="SAM" id="Phobius"/>
    </source>
</evidence>
<dbReference type="Pfam" id="PF03663">
    <property type="entry name" value="Glyco_hydro_76"/>
    <property type="match status" value="2"/>
</dbReference>
<keyword evidence="7 8" id="KW-0326">Glycosidase</keyword>
<dbReference type="SUPFAM" id="SSF48208">
    <property type="entry name" value="Six-hairpin glycosidases"/>
    <property type="match status" value="1"/>
</dbReference>
<evidence type="ECO:0000256" key="7">
    <source>
        <dbReference type="ARBA" id="ARBA00023295"/>
    </source>
</evidence>
<dbReference type="Proteomes" id="UP001165189">
    <property type="component" value="Unassembled WGS sequence"/>
</dbReference>
<keyword evidence="10" id="KW-1133">Transmembrane helix</keyword>
<evidence type="ECO:0000256" key="9">
    <source>
        <dbReference type="SAM" id="MobiDB-lite"/>
    </source>
</evidence>
<keyword evidence="6" id="KW-0325">Glycoprotein</keyword>
<dbReference type="PANTHER" id="PTHR12145">
    <property type="entry name" value="MANNAN ENDO-1,6-ALPHA-MANNOSIDASE DCW1"/>
    <property type="match status" value="1"/>
</dbReference>
<comment type="caution">
    <text evidence="12">The sequence shown here is derived from an EMBL/GenBank/DDBJ whole genome shotgun (WGS) entry which is preliminary data.</text>
</comment>
<evidence type="ECO:0000256" key="8">
    <source>
        <dbReference type="PIRNR" id="PIRNR016302"/>
    </source>
</evidence>
<evidence type="ECO:0000313" key="13">
    <source>
        <dbReference type="Proteomes" id="UP001165189"/>
    </source>
</evidence>
<dbReference type="InterPro" id="IPR005198">
    <property type="entry name" value="Glyco_hydro_76"/>
</dbReference>
<gene>
    <name evidence="12" type="ORF">Aory05_001209200</name>
</gene>
<dbReference type="Gene3D" id="1.50.10.20">
    <property type="match status" value="1"/>
</dbReference>
<evidence type="ECO:0000256" key="11">
    <source>
        <dbReference type="SAM" id="SignalP"/>
    </source>
</evidence>
<feature type="transmembrane region" description="Helical" evidence="10">
    <location>
        <begin position="389"/>
        <end position="411"/>
    </location>
</feature>
<comment type="catalytic activity">
    <reaction evidence="1 8">
        <text>Random hydrolysis of (1-&gt;6)-alpha-D-mannosidic linkages in unbranched (1-&gt;6)-mannans.</text>
        <dbReference type="EC" id="3.2.1.101"/>
    </reaction>
</comment>
<feature type="compositionally biased region" description="Basic and acidic residues" evidence="9">
    <location>
        <begin position="368"/>
        <end position="379"/>
    </location>
</feature>
<comment type="similarity">
    <text evidence="2 8">Belongs to the glycosyl hydrolase 76 family.</text>
</comment>
<evidence type="ECO:0000313" key="12">
    <source>
        <dbReference type="EMBL" id="GMG53827.1"/>
    </source>
</evidence>
<sequence length="467" mass="51284">MRCLSFCQVGLAVLTCILTLCSADSLKQAGKAVAAPMMDFYKKNETEGIPGKLTDTWYVAGSMFMTLIQYWQASGDDTYNAVVSNDLMFQAGENYDYYSKNVSDWLGNDDQMFWGLATITASEAGFPEISGKPSWTSLARVVFNMEVERWDKSACNGGMRWQLWPYQEGYTMKNAISNGGLFELAARLARFTKNETYSEWADRIWDWSASTPLLQTDRWYIADSTSNLNNCSDAGDQQWSYNYGTYLAGAAFMYNHVIACEPILTCDRNQLCFKGYVAMWLAFTAILVPSTRELITPKLQGSAAAISKQCSGGDQNLCGERWYSTEPVGPTGLEVQMAALGGITSNLMLFEAQSPKTIESNPNATETEIDHHSDEEPNKPKPITTGDRAGAGIITVVVAIAVAGTVILMTLSKNNNTSIVEFGYTCPGGRAGSPNVLRSDRTVEHTVRCDSSKSVFSVEGGVFTKDC</sequence>
<dbReference type="PIRSF" id="PIRSF016302">
    <property type="entry name" value="Man_a_manosd"/>
    <property type="match status" value="1"/>
</dbReference>
<dbReference type="EC" id="3.2.1.101" evidence="3 8"/>
<reference evidence="12" key="1">
    <citation type="submission" date="2023-04" db="EMBL/GenBank/DDBJ databases">
        <title>Aspergillus oryzae var. brunneus NBRC 4377.</title>
        <authorList>
            <person name="Ichikawa N."/>
            <person name="Sato H."/>
            <person name="Tonouchi N."/>
        </authorList>
    </citation>
    <scope>NUCLEOTIDE SEQUENCE</scope>
    <source>
        <strain evidence="12">NBRC 4377</strain>
    </source>
</reference>
<dbReference type="InterPro" id="IPR008928">
    <property type="entry name" value="6-hairpin_glycosidase_sf"/>
</dbReference>
<dbReference type="EMBL" id="BSYB01000076">
    <property type="protein sequence ID" value="GMG53827.1"/>
    <property type="molecule type" value="Genomic_DNA"/>
</dbReference>
<dbReference type="InterPro" id="IPR014480">
    <property type="entry name" value="Mannan-1_6-alpha_mannosidase"/>
</dbReference>
<evidence type="ECO:0000256" key="6">
    <source>
        <dbReference type="ARBA" id="ARBA00023180"/>
    </source>
</evidence>
<proteinExistence type="inferred from homology"/>
<feature type="chain" id="PRO_5045670350" description="Mannan endo-1,6-alpha-mannosidase" evidence="11">
    <location>
        <begin position="24"/>
        <end position="467"/>
    </location>
</feature>
<feature type="signal peptide" evidence="11">
    <location>
        <begin position="1"/>
        <end position="23"/>
    </location>
</feature>
<protein>
    <recommendedName>
        <fullName evidence="3 8">Mannan endo-1,6-alpha-mannosidase</fullName>
        <ecNumber evidence="3 8">3.2.1.101</ecNumber>
    </recommendedName>
</protein>
<keyword evidence="10" id="KW-0812">Transmembrane</keyword>
<name>A0ABQ6LF13_ASPOZ</name>
<keyword evidence="5 8" id="KW-0378">Hydrolase</keyword>